<dbReference type="EMBL" id="JAGKQM010000001">
    <property type="protein sequence ID" value="KAH0941540.1"/>
    <property type="molecule type" value="Genomic_DNA"/>
</dbReference>
<sequence>MAWVLIKHVAALLKRMVHVVKLLLKRMVPVVKLYARRMWNKIAGKKDKIAGQACCDKGPLPLTIHPQPLMKPQTLASVEENDSCGQALCKEDVEQDRWLVKMPCARGIGLWYDKVIFYSGVYKQVYKYSSVGLLPQTIHLQPLMKPQTLGLDASPNESVPIQTVKKTKEFKLNPEANNFGRSHTKRLSPAPTAMPDIGNIVYVPSNNPILPVPEAFYPELVNNQPLYAPNISIFQVCSIWKEI</sequence>
<keyword evidence="2" id="KW-1185">Reference proteome</keyword>
<organism evidence="1 2">
    <name type="scientific">Brassica napus</name>
    <name type="common">Rape</name>
    <dbReference type="NCBI Taxonomy" id="3708"/>
    <lineage>
        <taxon>Eukaryota</taxon>
        <taxon>Viridiplantae</taxon>
        <taxon>Streptophyta</taxon>
        <taxon>Embryophyta</taxon>
        <taxon>Tracheophyta</taxon>
        <taxon>Spermatophyta</taxon>
        <taxon>Magnoliopsida</taxon>
        <taxon>eudicotyledons</taxon>
        <taxon>Gunneridae</taxon>
        <taxon>Pentapetalae</taxon>
        <taxon>rosids</taxon>
        <taxon>malvids</taxon>
        <taxon>Brassicales</taxon>
        <taxon>Brassicaceae</taxon>
        <taxon>Brassiceae</taxon>
        <taxon>Brassica</taxon>
    </lineage>
</organism>
<protein>
    <submittedName>
        <fullName evidence="1">Uncharacterized protein</fullName>
    </submittedName>
</protein>
<comment type="caution">
    <text evidence="1">The sequence shown here is derived from an EMBL/GenBank/DDBJ whole genome shotgun (WGS) entry which is preliminary data.</text>
</comment>
<dbReference type="Proteomes" id="UP000824890">
    <property type="component" value="Unassembled WGS sequence"/>
</dbReference>
<evidence type="ECO:0000313" key="1">
    <source>
        <dbReference type="EMBL" id="KAH0941540.1"/>
    </source>
</evidence>
<accession>A0ABQ8EIN2</accession>
<gene>
    <name evidence="1" type="ORF">HID58_001177</name>
</gene>
<evidence type="ECO:0000313" key="2">
    <source>
        <dbReference type="Proteomes" id="UP000824890"/>
    </source>
</evidence>
<name>A0ABQ8EIN2_BRANA</name>
<reference evidence="1 2" key="1">
    <citation type="submission" date="2021-05" db="EMBL/GenBank/DDBJ databases">
        <title>Genome Assembly of Synthetic Allotetraploid Brassica napus Reveals Homoeologous Exchanges between Subgenomes.</title>
        <authorList>
            <person name="Davis J.T."/>
        </authorList>
    </citation>
    <scope>NUCLEOTIDE SEQUENCE [LARGE SCALE GENOMIC DNA]</scope>
    <source>
        <strain evidence="2">cv. Da-Ae</strain>
        <tissue evidence="1">Seedling</tissue>
    </source>
</reference>
<proteinExistence type="predicted"/>